<accession>A0ABY1NZ18</accession>
<evidence type="ECO:0000313" key="1">
    <source>
        <dbReference type="EMBL" id="SMP22387.1"/>
    </source>
</evidence>
<dbReference type="Proteomes" id="UP001157961">
    <property type="component" value="Unassembled WGS sequence"/>
</dbReference>
<sequence length="323" mass="35369">MGRLLRVLAEHWPEDTRLAAKCATFAGDISPKGHSLPLRIAGGLHALVLQNKDAGLTAAYPPHHASDAALLEATLAALHTHDTFLTNWITHAPQTNEVRRSAVLIATAHLLTNHIGLPIKLSELGASAGLNLMFDQFHLAVGDGYGPQSPVTLSPSWTGPFPPQTDLTIANRRGVDLNPLNSADPDDALRLQSYLWADQEERLLRTQAAIALNTAELDQEDAITWLEHRLAAPKTDELHMIYSTVAWQYFPEERQNHGTALMDAAGAQATEATPLAWLSYEADDNTHGAALTLRLWPGNHTLHLGRADFHGRWVEWDAPTKLP</sequence>
<proteinExistence type="predicted"/>
<dbReference type="InterPro" id="IPR011200">
    <property type="entry name" value="UCP012608"/>
</dbReference>
<organism evidence="1 2">
    <name type="scientific">Shimia sagamensis</name>
    <dbReference type="NCBI Taxonomy" id="1566352"/>
    <lineage>
        <taxon>Bacteria</taxon>
        <taxon>Pseudomonadati</taxon>
        <taxon>Pseudomonadota</taxon>
        <taxon>Alphaproteobacteria</taxon>
        <taxon>Rhodobacterales</taxon>
        <taxon>Roseobacteraceae</taxon>
    </lineage>
</organism>
<protein>
    <recommendedName>
        <fullName evidence="3">DUF2332 domain-containing protein</fullName>
    </recommendedName>
</protein>
<dbReference type="EMBL" id="FXTY01000004">
    <property type="protein sequence ID" value="SMP22387.1"/>
    <property type="molecule type" value="Genomic_DNA"/>
</dbReference>
<dbReference type="Pfam" id="PF10094">
    <property type="entry name" value="DUF2332"/>
    <property type="match status" value="1"/>
</dbReference>
<gene>
    <name evidence="1" type="ORF">SAMN06265373_104198</name>
</gene>
<evidence type="ECO:0008006" key="3">
    <source>
        <dbReference type="Google" id="ProtNLM"/>
    </source>
</evidence>
<keyword evidence="2" id="KW-1185">Reference proteome</keyword>
<name>A0ABY1NZ18_9RHOB</name>
<reference evidence="1 2" key="1">
    <citation type="submission" date="2017-05" db="EMBL/GenBank/DDBJ databases">
        <authorList>
            <person name="Varghese N."/>
            <person name="Submissions S."/>
        </authorList>
    </citation>
    <scope>NUCLEOTIDE SEQUENCE [LARGE SCALE GENOMIC DNA]</scope>
    <source>
        <strain evidence="1 2">DSM 29734</strain>
    </source>
</reference>
<evidence type="ECO:0000313" key="2">
    <source>
        <dbReference type="Proteomes" id="UP001157961"/>
    </source>
</evidence>
<dbReference type="PIRSF" id="PIRSF012608">
    <property type="entry name" value="UCP012608"/>
    <property type="match status" value="1"/>
</dbReference>
<comment type="caution">
    <text evidence="1">The sequence shown here is derived from an EMBL/GenBank/DDBJ whole genome shotgun (WGS) entry which is preliminary data.</text>
</comment>